<dbReference type="Pfam" id="PF22938">
    <property type="entry name" value="Integrase_p58_C"/>
    <property type="match status" value="1"/>
</dbReference>
<organism evidence="3">
    <name type="scientific">Nothobranchius furzeri</name>
    <name type="common">Turquoise killifish</name>
    <dbReference type="NCBI Taxonomy" id="105023"/>
    <lineage>
        <taxon>Eukaryota</taxon>
        <taxon>Metazoa</taxon>
        <taxon>Chordata</taxon>
        <taxon>Craniata</taxon>
        <taxon>Vertebrata</taxon>
        <taxon>Euteleostomi</taxon>
        <taxon>Actinopterygii</taxon>
        <taxon>Neopterygii</taxon>
        <taxon>Teleostei</taxon>
        <taxon>Neoteleostei</taxon>
        <taxon>Acanthomorphata</taxon>
        <taxon>Ovalentaria</taxon>
        <taxon>Atherinomorphae</taxon>
        <taxon>Cyprinodontiformes</taxon>
        <taxon>Nothobranchiidae</taxon>
        <taxon>Nothobranchius</taxon>
    </lineage>
</organism>
<evidence type="ECO:0000259" key="2">
    <source>
        <dbReference type="Pfam" id="PF22938"/>
    </source>
</evidence>
<dbReference type="PANTHER" id="PTHR19963">
    <property type="entry name" value="CCHC-TYPE DOMAIN-CONTAINING PROTEIN"/>
    <property type="match status" value="1"/>
</dbReference>
<dbReference type="AlphaFoldDB" id="A0A1A7ZUX8"/>
<feature type="compositionally biased region" description="Low complexity" evidence="1">
    <location>
        <begin position="343"/>
        <end position="362"/>
    </location>
</feature>
<dbReference type="EMBL" id="HADY01008192">
    <property type="protein sequence ID" value="SBP46677.1"/>
    <property type="molecule type" value="Transcribed_RNA"/>
</dbReference>
<dbReference type="PANTHER" id="PTHR19963:SF30">
    <property type="entry name" value="ENDONUCLEASE_EXONUCLEASE_PHOSPHATASE DOMAIN-CONTAINING PROTEIN"/>
    <property type="match status" value="1"/>
</dbReference>
<proteinExistence type="predicted"/>
<reference evidence="3" key="1">
    <citation type="submission" date="2016-05" db="EMBL/GenBank/DDBJ databases">
        <authorList>
            <person name="Lavstsen T."/>
            <person name="Jespersen J.S."/>
        </authorList>
    </citation>
    <scope>NUCLEOTIDE SEQUENCE</scope>
    <source>
        <tissue evidence="3">Brain</tissue>
    </source>
</reference>
<evidence type="ECO:0000256" key="1">
    <source>
        <dbReference type="SAM" id="MobiDB-lite"/>
    </source>
</evidence>
<gene>
    <name evidence="3" type="primary">LOTGIDRAFT_173515</name>
</gene>
<feature type="region of interest" description="Disordered" evidence="1">
    <location>
        <begin position="316"/>
        <end position="377"/>
    </location>
</feature>
<evidence type="ECO:0000313" key="3">
    <source>
        <dbReference type="EMBL" id="SBP46677.1"/>
    </source>
</evidence>
<sequence>MAADVNNWDEPLKLKFRCLLLSDKAREVYNGLSGSVKANYAMLKEQMGKCLDPCDSADWNRAVFSARRRWHNESVRDFGMALRRAVVKAYPTADPNTQDLLAKDQFIAHVGNGDMRVCLRSAKPVSLEEAINLAAELDLIKGLETSSVSDTRVRGITEKDANDGSIASLVGVVESLRQEEEMLGTWKARIGEAFASVDKYVTRLKETFTTMVDAVKRHQGRVSAQQKRAYDFRASHRFYAEGELVWVRNKLRRRGVCPKLQRRYKGPFRVLERLTDVLYRLIPVEGGPEKVIHFNRLKPCTSLSAVAAPLAVGSRERARQSLRQQDATWEDTSRVHRRSAETSSSGDASDPAPSRGEAARGGAAVGGPEGRLPGEVDGRGAAEQRVVHQPDATNRQPDATWEDTSWSAQRLSEMRGSSDSSNPAPLYGVAARGGAVGRGSGGRIPGTVEEPGAVEQLVVRQRRPPACYKDYHVEV</sequence>
<name>A0A1A7ZUX8_NOTFU</name>
<reference evidence="3" key="2">
    <citation type="submission" date="2016-06" db="EMBL/GenBank/DDBJ databases">
        <title>The genome of a short-lived fish provides insights into sex chromosome evolution and the genetic control of aging.</title>
        <authorList>
            <person name="Reichwald K."/>
            <person name="Felder M."/>
            <person name="Petzold A."/>
            <person name="Koch P."/>
            <person name="Groth M."/>
            <person name="Platzer M."/>
        </authorList>
    </citation>
    <scope>NUCLEOTIDE SEQUENCE</scope>
    <source>
        <tissue evidence="3">Brain</tissue>
    </source>
</reference>
<accession>A0A1A7ZUX8</accession>
<protein>
    <recommendedName>
        <fullName evidence="2">Integrase p58-like C-terminal domain-containing protein</fullName>
    </recommendedName>
</protein>
<feature type="compositionally biased region" description="Basic and acidic residues" evidence="1">
    <location>
        <begin position="331"/>
        <end position="340"/>
    </location>
</feature>
<feature type="domain" description="Integrase p58-like C-terminal" evidence="2">
    <location>
        <begin position="266"/>
        <end position="299"/>
    </location>
</feature>
<dbReference type="InterPro" id="IPR054465">
    <property type="entry name" value="Integrase_p58-like_C"/>
</dbReference>